<evidence type="ECO:0000313" key="2">
    <source>
        <dbReference type="EMBL" id="MTV51527.1"/>
    </source>
</evidence>
<dbReference type="Proteomes" id="UP000430634">
    <property type="component" value="Unassembled WGS sequence"/>
</dbReference>
<dbReference type="Pfam" id="PF01548">
    <property type="entry name" value="DEDD_Tnp_IS110"/>
    <property type="match status" value="1"/>
</dbReference>
<dbReference type="AlphaFoldDB" id="A0A6I3SUI8"/>
<accession>A0A6I3SUI8</accession>
<dbReference type="GO" id="GO:0003677">
    <property type="term" value="F:DNA binding"/>
    <property type="evidence" value="ECO:0007669"/>
    <property type="project" value="InterPro"/>
</dbReference>
<comment type="caution">
    <text evidence="2">The sequence shown here is derived from an EMBL/GenBank/DDBJ whole genome shotgun (WGS) entry which is preliminary data.</text>
</comment>
<dbReference type="GO" id="GO:0006313">
    <property type="term" value="P:DNA transposition"/>
    <property type="evidence" value="ECO:0007669"/>
    <property type="project" value="InterPro"/>
</dbReference>
<feature type="domain" description="Transposase IS110-like N-terminal" evidence="1">
    <location>
        <begin position="27"/>
        <end position="152"/>
    </location>
</feature>
<protein>
    <submittedName>
        <fullName evidence="2">Transposase</fullName>
    </submittedName>
</protein>
<organism evidence="2 3">
    <name type="scientific">Pseudoduganella buxea</name>
    <dbReference type="NCBI Taxonomy" id="1949069"/>
    <lineage>
        <taxon>Bacteria</taxon>
        <taxon>Pseudomonadati</taxon>
        <taxon>Pseudomonadota</taxon>
        <taxon>Betaproteobacteria</taxon>
        <taxon>Burkholderiales</taxon>
        <taxon>Oxalobacteraceae</taxon>
        <taxon>Telluria group</taxon>
        <taxon>Pseudoduganella</taxon>
    </lineage>
</organism>
<gene>
    <name evidence="2" type="ORF">GM672_02145</name>
</gene>
<name>A0A6I3SUI8_9BURK</name>
<sequence length="217" mass="23796">MPGFFASARLYSRLERSRKGVDVTTWIGIKAGKRKLDVALLAGGKLKTKALGYDGDELLGWLGKQGVTLVQGRACVAIAGIEAERIGLLLHDEGCPVSMVDAATVLAFAREEKLRVKNDAIDAPILARYGAVRQPDAWTPPPSEVRVLAVLQDGLRDMETFRQDQLDRLKRYQADGFQELVDRVNEHIPILDDAIAKLQTSLANHLAEHPHLTPAAD</sequence>
<dbReference type="GO" id="GO:0004803">
    <property type="term" value="F:transposase activity"/>
    <property type="evidence" value="ECO:0007669"/>
    <property type="project" value="InterPro"/>
</dbReference>
<dbReference type="InterPro" id="IPR002525">
    <property type="entry name" value="Transp_IS110-like_N"/>
</dbReference>
<reference evidence="2 3" key="1">
    <citation type="submission" date="2019-11" db="EMBL/GenBank/DDBJ databases">
        <title>Type strains purchased from KCTC, JCM and DSMZ.</title>
        <authorList>
            <person name="Lu H."/>
        </authorList>
    </citation>
    <scope>NUCLEOTIDE SEQUENCE [LARGE SCALE GENOMIC DNA]</scope>
    <source>
        <strain evidence="2 3">KCTC 52429</strain>
    </source>
</reference>
<evidence type="ECO:0000313" key="3">
    <source>
        <dbReference type="Proteomes" id="UP000430634"/>
    </source>
</evidence>
<evidence type="ECO:0000259" key="1">
    <source>
        <dbReference type="Pfam" id="PF01548"/>
    </source>
</evidence>
<dbReference type="EMBL" id="WNKZ01000003">
    <property type="protein sequence ID" value="MTV51527.1"/>
    <property type="molecule type" value="Genomic_DNA"/>
</dbReference>
<proteinExistence type="predicted"/>